<dbReference type="Gene3D" id="3.40.50.300">
    <property type="entry name" value="P-loop containing nucleotide triphosphate hydrolases"/>
    <property type="match status" value="1"/>
</dbReference>
<organism evidence="3 4">
    <name type="scientific">Nitrosomonas communis</name>
    <dbReference type="NCBI Taxonomy" id="44574"/>
    <lineage>
        <taxon>Bacteria</taxon>
        <taxon>Pseudomonadati</taxon>
        <taxon>Pseudomonadota</taxon>
        <taxon>Betaproteobacteria</taxon>
        <taxon>Nitrosomonadales</taxon>
        <taxon>Nitrosomonadaceae</taxon>
        <taxon>Nitrosomonas</taxon>
    </lineage>
</organism>
<dbReference type="InterPro" id="IPR055199">
    <property type="entry name" value="Hda_lid"/>
</dbReference>
<accession>A0A1H2RVX1</accession>
<dbReference type="Pfam" id="PF00308">
    <property type="entry name" value="Bac_DnaA"/>
    <property type="match status" value="1"/>
</dbReference>
<feature type="domain" description="Chromosomal replication initiator protein DnaA ATPAse" evidence="1">
    <location>
        <begin position="23"/>
        <end position="159"/>
    </location>
</feature>
<evidence type="ECO:0000313" key="4">
    <source>
        <dbReference type="Proteomes" id="UP000183454"/>
    </source>
</evidence>
<dbReference type="SUPFAM" id="SSF52540">
    <property type="entry name" value="P-loop containing nucleoside triphosphate hydrolases"/>
    <property type="match status" value="1"/>
</dbReference>
<feature type="domain" description="Hda lid" evidence="2">
    <location>
        <begin position="166"/>
        <end position="230"/>
    </location>
</feature>
<dbReference type="AlphaFoldDB" id="A0A1H2RVX1"/>
<dbReference type="EMBL" id="FNNH01000005">
    <property type="protein sequence ID" value="SDW22759.1"/>
    <property type="molecule type" value="Genomic_DNA"/>
</dbReference>
<dbReference type="PANTHER" id="PTHR30050:SF5">
    <property type="entry name" value="DNAA REGULATORY INACTIVATOR HDA"/>
    <property type="match status" value="1"/>
</dbReference>
<dbReference type="Gene3D" id="1.10.8.60">
    <property type="match status" value="1"/>
</dbReference>
<name>A0A1H2RVX1_9PROT</name>
<dbReference type="GO" id="GO:0032297">
    <property type="term" value="P:negative regulation of DNA-templated DNA replication initiation"/>
    <property type="evidence" value="ECO:0007669"/>
    <property type="project" value="InterPro"/>
</dbReference>
<dbReference type="GO" id="GO:0005886">
    <property type="term" value="C:plasma membrane"/>
    <property type="evidence" value="ECO:0007669"/>
    <property type="project" value="TreeGrafter"/>
</dbReference>
<evidence type="ECO:0000259" key="2">
    <source>
        <dbReference type="Pfam" id="PF22688"/>
    </source>
</evidence>
<dbReference type="PANTHER" id="PTHR30050">
    <property type="entry name" value="CHROMOSOMAL REPLICATION INITIATOR PROTEIN DNAA"/>
    <property type="match status" value="1"/>
</dbReference>
<dbReference type="Pfam" id="PF22688">
    <property type="entry name" value="Hda_lid"/>
    <property type="match status" value="1"/>
</dbReference>
<dbReference type="GO" id="GO:0006270">
    <property type="term" value="P:DNA replication initiation"/>
    <property type="evidence" value="ECO:0007669"/>
    <property type="project" value="TreeGrafter"/>
</dbReference>
<evidence type="ECO:0000313" key="3">
    <source>
        <dbReference type="EMBL" id="SDW22759.1"/>
    </source>
</evidence>
<evidence type="ECO:0000259" key="1">
    <source>
        <dbReference type="Pfam" id="PF00308"/>
    </source>
</evidence>
<dbReference type="GO" id="GO:0003688">
    <property type="term" value="F:DNA replication origin binding"/>
    <property type="evidence" value="ECO:0007669"/>
    <property type="project" value="TreeGrafter"/>
</dbReference>
<dbReference type="RefSeq" id="WP_342019346.1">
    <property type="nucleotide sequence ID" value="NZ_FNNH01000005.1"/>
</dbReference>
<dbReference type="InterPro" id="IPR027417">
    <property type="entry name" value="P-loop_NTPase"/>
</dbReference>
<gene>
    <name evidence="3" type="ORF">SAMN05421882_100591</name>
</gene>
<dbReference type="Proteomes" id="UP000183454">
    <property type="component" value="Unassembled WGS sequence"/>
</dbReference>
<dbReference type="InterPro" id="IPR017788">
    <property type="entry name" value="Hda"/>
</dbReference>
<reference evidence="3 4" key="1">
    <citation type="submission" date="2016-10" db="EMBL/GenBank/DDBJ databases">
        <authorList>
            <person name="de Groot N.N."/>
        </authorList>
    </citation>
    <scope>NUCLEOTIDE SEQUENCE [LARGE SCALE GENOMIC DNA]</scope>
    <source>
        <strain evidence="3 4">Nm110</strain>
    </source>
</reference>
<proteinExistence type="predicted"/>
<dbReference type="InterPro" id="IPR013317">
    <property type="entry name" value="DnaA_dom"/>
</dbReference>
<sequence length="234" mass="26847">MKWFQRASMKQLLLDISSPRPPTLENFIPGHNFELLQTLKNALTNQNLERFIYVWGNSGCGKSHLLQAVVEAFIQQELKAIYVSCEINSEFAFEAASIRCMAIDNVERLGAAAQIRLFNFYNQVREEGDALFLVSGEVSPARLSLRQDLVTRLAWGLVYQIHELNDEEKREAMKNHAISCGFELPYEICDYLLQHQQRNLPALIRVVDALDRYSLAKQRPITLPLLRELLQVAL</sequence>
<dbReference type="NCBIfam" id="TIGR03420">
    <property type="entry name" value="DnaA_homol_Hda"/>
    <property type="match status" value="1"/>
</dbReference>
<protein>
    <submittedName>
        <fullName evidence="3">Regulatory inactivation of DnaA Hda protein</fullName>
    </submittedName>
</protein>